<dbReference type="OrthoDB" id="432685at2759"/>
<evidence type="ECO:0000313" key="20">
    <source>
        <dbReference type="Proteomes" id="UP000274922"/>
    </source>
</evidence>
<evidence type="ECO:0000256" key="12">
    <source>
        <dbReference type="ARBA" id="ARBA00023128"/>
    </source>
</evidence>
<organism evidence="19 20">
    <name type="scientific">Caulochytrium protostelioides</name>
    <dbReference type="NCBI Taxonomy" id="1555241"/>
    <lineage>
        <taxon>Eukaryota</taxon>
        <taxon>Fungi</taxon>
        <taxon>Fungi incertae sedis</taxon>
        <taxon>Chytridiomycota</taxon>
        <taxon>Chytridiomycota incertae sedis</taxon>
        <taxon>Chytridiomycetes</taxon>
        <taxon>Caulochytriales</taxon>
        <taxon>Caulochytriaceae</taxon>
        <taxon>Caulochytrium</taxon>
    </lineage>
</organism>
<comment type="similarity">
    <text evidence="4 17">Belongs to the flavoprotein pyridine nucleotide cytochrome reductase family.</text>
</comment>
<feature type="binding site" evidence="16">
    <location>
        <position position="75"/>
    </location>
    <ligand>
        <name>FAD</name>
        <dbReference type="ChEBI" id="CHEBI:57692"/>
    </ligand>
</feature>
<keyword evidence="13" id="KW-0472">Membrane</keyword>
<keyword evidence="12" id="KW-0496">Mitochondrion</keyword>
<dbReference type="EMBL" id="ML014126">
    <property type="protein sequence ID" value="RKP03240.1"/>
    <property type="molecule type" value="Genomic_DNA"/>
</dbReference>
<dbReference type="GO" id="GO:0005741">
    <property type="term" value="C:mitochondrial outer membrane"/>
    <property type="evidence" value="ECO:0007669"/>
    <property type="project" value="UniProtKB-SubCell"/>
</dbReference>
<gene>
    <name evidence="19" type="ORF">CXG81DRAFT_9767</name>
</gene>
<dbReference type="InterPro" id="IPR039261">
    <property type="entry name" value="FNR_nucleotide-bd"/>
</dbReference>
<keyword evidence="5 16" id="KW-0285">Flavoprotein</keyword>
<keyword evidence="20" id="KW-1185">Reference proteome</keyword>
<dbReference type="PROSITE" id="PS51384">
    <property type="entry name" value="FAD_FR"/>
    <property type="match status" value="1"/>
</dbReference>
<evidence type="ECO:0000256" key="3">
    <source>
        <dbReference type="ARBA" id="ARBA00005156"/>
    </source>
</evidence>
<evidence type="ECO:0000256" key="7">
    <source>
        <dbReference type="ARBA" id="ARBA00022787"/>
    </source>
</evidence>
<comment type="catalytic activity">
    <reaction evidence="15">
        <text>2 Fe(3+)-[Dph3] + NADH = 2 Fe(2+)-[Dph3] + NAD(+) + H(+)</text>
        <dbReference type="Rhea" id="RHEA:71231"/>
        <dbReference type="Rhea" id="RHEA-COMP:18002"/>
        <dbReference type="Rhea" id="RHEA-COMP:18003"/>
        <dbReference type="ChEBI" id="CHEBI:15378"/>
        <dbReference type="ChEBI" id="CHEBI:29033"/>
        <dbReference type="ChEBI" id="CHEBI:29034"/>
        <dbReference type="ChEBI" id="CHEBI:57540"/>
        <dbReference type="ChEBI" id="CHEBI:57945"/>
        <dbReference type="ChEBI" id="CHEBI:83228"/>
    </reaction>
    <physiologicalReaction direction="left-to-right" evidence="15">
        <dbReference type="Rhea" id="RHEA:71232"/>
    </physiologicalReaction>
</comment>
<reference evidence="20" key="1">
    <citation type="journal article" date="2018" name="Nat. Microbiol.">
        <title>Leveraging single-cell genomics to expand the fungal tree of life.</title>
        <authorList>
            <person name="Ahrendt S.R."/>
            <person name="Quandt C.A."/>
            <person name="Ciobanu D."/>
            <person name="Clum A."/>
            <person name="Salamov A."/>
            <person name="Andreopoulos B."/>
            <person name="Cheng J.F."/>
            <person name="Woyke T."/>
            <person name="Pelin A."/>
            <person name="Henrissat B."/>
            <person name="Reynolds N.K."/>
            <person name="Benny G.L."/>
            <person name="Smith M.E."/>
            <person name="James T.Y."/>
            <person name="Grigoriev I.V."/>
        </authorList>
    </citation>
    <scope>NUCLEOTIDE SEQUENCE [LARGE SCALE GENOMIC DNA]</scope>
    <source>
        <strain evidence="20">ATCC 52028</strain>
    </source>
</reference>
<dbReference type="FunFam" id="3.40.50.80:FF:000019">
    <property type="entry name" value="NADH-cytochrome b5 reductase"/>
    <property type="match status" value="1"/>
</dbReference>
<dbReference type="SUPFAM" id="SSF52343">
    <property type="entry name" value="Ferredoxin reductase-like, C-terminal NADP-linked domain"/>
    <property type="match status" value="1"/>
</dbReference>
<evidence type="ECO:0000256" key="8">
    <source>
        <dbReference type="ARBA" id="ARBA00022827"/>
    </source>
</evidence>
<dbReference type="Pfam" id="PF00970">
    <property type="entry name" value="FAD_binding_6"/>
    <property type="match status" value="1"/>
</dbReference>
<comment type="catalytic activity">
    <reaction evidence="14 17">
        <text>2 Fe(III)-[cytochrome b5] + NADH = 2 Fe(II)-[cytochrome b5] + NAD(+) + H(+)</text>
        <dbReference type="Rhea" id="RHEA:46680"/>
        <dbReference type="Rhea" id="RHEA-COMP:10438"/>
        <dbReference type="Rhea" id="RHEA-COMP:10439"/>
        <dbReference type="ChEBI" id="CHEBI:15378"/>
        <dbReference type="ChEBI" id="CHEBI:29033"/>
        <dbReference type="ChEBI" id="CHEBI:29034"/>
        <dbReference type="ChEBI" id="CHEBI:57540"/>
        <dbReference type="ChEBI" id="CHEBI:57945"/>
        <dbReference type="EC" id="1.6.2.2"/>
    </reaction>
</comment>
<dbReference type="EC" id="1.6.2.2" evidence="17"/>
<dbReference type="Gene3D" id="2.40.30.10">
    <property type="entry name" value="Translation factors"/>
    <property type="match status" value="1"/>
</dbReference>
<dbReference type="Gene3D" id="3.40.50.80">
    <property type="entry name" value="Nucleotide-binding domain of ferredoxin-NADP reductase (FNR) module"/>
    <property type="match status" value="1"/>
</dbReference>
<evidence type="ECO:0000256" key="17">
    <source>
        <dbReference type="RuleBase" id="RU361226"/>
    </source>
</evidence>
<feature type="binding site" evidence="16">
    <location>
        <position position="90"/>
    </location>
    <ligand>
        <name>FAD</name>
        <dbReference type="ChEBI" id="CHEBI:57692"/>
    </ligand>
</feature>
<comment type="cofactor">
    <cofactor evidence="1 16 17">
        <name>FAD</name>
        <dbReference type="ChEBI" id="CHEBI:57692"/>
    </cofactor>
</comment>
<dbReference type="GO" id="GO:0090524">
    <property type="term" value="F:cytochrome-b5 reductase activity, acting on NADH"/>
    <property type="evidence" value="ECO:0007669"/>
    <property type="project" value="UniProtKB-EC"/>
</dbReference>
<keyword evidence="11 17" id="KW-0520">NAD</keyword>
<dbReference type="FunFam" id="2.40.30.10:FF:000032">
    <property type="entry name" value="NADH-cytochrome b5 reductase"/>
    <property type="match status" value="1"/>
</dbReference>
<evidence type="ECO:0000256" key="11">
    <source>
        <dbReference type="ARBA" id="ARBA00023027"/>
    </source>
</evidence>
<keyword evidence="8 16" id="KW-0274">FAD</keyword>
<dbReference type="AlphaFoldDB" id="A0A4P9XDI7"/>
<evidence type="ECO:0000313" key="19">
    <source>
        <dbReference type="EMBL" id="RKP03240.1"/>
    </source>
</evidence>
<comment type="pathway">
    <text evidence="3">Protein modification; peptidyl-diphthamide biosynthesis.</text>
</comment>
<keyword evidence="9" id="KW-1133">Transmembrane helix</keyword>
<dbReference type="InterPro" id="IPR008333">
    <property type="entry name" value="Cbr1-like_FAD-bd_dom"/>
</dbReference>
<comment type="subcellular location">
    <subcellularLocation>
        <location evidence="2">Mitochondrion outer membrane</location>
    </subcellularLocation>
</comment>
<feature type="binding site" evidence="16">
    <location>
        <position position="99"/>
    </location>
    <ligand>
        <name>FAD</name>
        <dbReference type="ChEBI" id="CHEBI:57692"/>
    </ligand>
</feature>
<dbReference type="InterPro" id="IPR001709">
    <property type="entry name" value="Flavoprot_Pyr_Nucl_cyt_Rdtase"/>
</dbReference>
<dbReference type="InterPro" id="IPR001834">
    <property type="entry name" value="CBR-like"/>
</dbReference>
<sequence length="271" mass="30446">MGWIASDTAVKRELVCPLNKTTWSYFPLIKVTTLSPNTAIYRFGMDQPWRSLNLPIGQHLTVGAEINGKPLSRSYTPVSANWDRGYFDLLIKTYPQGNVSRYVRDMKIGDKLQVKGPKGQFVYRPNRVRVFGMIAGGTGITPMYQIMRAVLNNPEDRSTIQLIFANVALEDILLKDELDALAKEHPDRVKVTYCLNTPPTPAENNGHPWEGYTGFVTEEMIRKHLPAPASDIQILMCGPPPMMKAMCAHTDAIGYDKPQAISKPDDMVFKF</sequence>
<evidence type="ECO:0000256" key="13">
    <source>
        <dbReference type="ARBA" id="ARBA00023136"/>
    </source>
</evidence>
<evidence type="ECO:0000256" key="5">
    <source>
        <dbReference type="ARBA" id="ARBA00022630"/>
    </source>
</evidence>
<dbReference type="InterPro" id="IPR017927">
    <property type="entry name" value="FAD-bd_FR_type"/>
</dbReference>
<evidence type="ECO:0000256" key="9">
    <source>
        <dbReference type="ARBA" id="ARBA00022989"/>
    </source>
</evidence>
<feature type="binding site" evidence="16">
    <location>
        <position position="92"/>
    </location>
    <ligand>
        <name>FAD</name>
        <dbReference type="ChEBI" id="CHEBI:57692"/>
    </ligand>
</feature>
<dbReference type="STRING" id="1555241.A0A4P9XDI7"/>
<evidence type="ECO:0000256" key="2">
    <source>
        <dbReference type="ARBA" id="ARBA00004294"/>
    </source>
</evidence>
<evidence type="ECO:0000256" key="16">
    <source>
        <dbReference type="PIRSR" id="PIRSR601834-1"/>
    </source>
</evidence>
<evidence type="ECO:0000256" key="14">
    <source>
        <dbReference type="ARBA" id="ARBA00047682"/>
    </source>
</evidence>
<evidence type="ECO:0000256" key="4">
    <source>
        <dbReference type="ARBA" id="ARBA00006105"/>
    </source>
</evidence>
<feature type="binding site" evidence="16">
    <location>
        <position position="73"/>
    </location>
    <ligand>
        <name>FAD</name>
        <dbReference type="ChEBI" id="CHEBI:57692"/>
    </ligand>
</feature>
<dbReference type="CDD" id="cd06183">
    <property type="entry name" value="cyt_b5_reduct_like"/>
    <property type="match status" value="1"/>
</dbReference>
<keyword evidence="7" id="KW-1000">Mitochondrion outer membrane</keyword>
<dbReference type="PANTHER" id="PTHR19370">
    <property type="entry name" value="NADH-CYTOCHROME B5 REDUCTASE"/>
    <property type="match status" value="1"/>
</dbReference>
<evidence type="ECO:0000256" key="6">
    <source>
        <dbReference type="ARBA" id="ARBA00022692"/>
    </source>
</evidence>
<keyword evidence="6" id="KW-0812">Transmembrane</keyword>
<name>A0A4P9XDI7_9FUNG</name>
<dbReference type="Pfam" id="PF00175">
    <property type="entry name" value="NAD_binding_1"/>
    <property type="match status" value="1"/>
</dbReference>
<dbReference type="InterPro" id="IPR001433">
    <property type="entry name" value="OxRdtase_FAD/NAD-bd"/>
</dbReference>
<evidence type="ECO:0000256" key="15">
    <source>
        <dbReference type="ARBA" id="ARBA00049138"/>
    </source>
</evidence>
<dbReference type="InterPro" id="IPR017938">
    <property type="entry name" value="Riboflavin_synthase-like_b-brl"/>
</dbReference>
<dbReference type="PRINTS" id="PR00371">
    <property type="entry name" value="FPNCR"/>
</dbReference>
<feature type="domain" description="FAD-binding FR-type" evidence="18">
    <location>
        <begin position="21"/>
        <end position="124"/>
    </location>
</feature>
<proteinExistence type="inferred from homology"/>
<dbReference type="SUPFAM" id="SSF63380">
    <property type="entry name" value="Riboflavin synthase domain-like"/>
    <property type="match status" value="1"/>
</dbReference>
<feature type="binding site" evidence="16">
    <location>
        <position position="141"/>
    </location>
    <ligand>
        <name>FAD</name>
        <dbReference type="ChEBI" id="CHEBI:57692"/>
    </ligand>
</feature>
<dbReference type="Proteomes" id="UP000274922">
    <property type="component" value="Unassembled WGS sequence"/>
</dbReference>
<evidence type="ECO:0000256" key="10">
    <source>
        <dbReference type="ARBA" id="ARBA00023002"/>
    </source>
</evidence>
<dbReference type="PRINTS" id="PR00406">
    <property type="entry name" value="CYTB5RDTASE"/>
</dbReference>
<protein>
    <recommendedName>
        <fullName evidence="17">NADH-cytochrome b5 reductase</fullName>
        <ecNumber evidence="17">1.6.2.2</ecNumber>
    </recommendedName>
</protein>
<evidence type="ECO:0000256" key="1">
    <source>
        <dbReference type="ARBA" id="ARBA00001974"/>
    </source>
</evidence>
<evidence type="ECO:0000259" key="18">
    <source>
        <dbReference type="PROSITE" id="PS51384"/>
    </source>
</evidence>
<feature type="binding site" evidence="16">
    <location>
        <position position="100"/>
    </location>
    <ligand>
        <name>FAD</name>
        <dbReference type="ChEBI" id="CHEBI:57692"/>
    </ligand>
</feature>
<dbReference type="PANTHER" id="PTHR19370:SF184">
    <property type="entry name" value="NADH-CYTOCHROME B5 REDUCTASE-LIKE"/>
    <property type="match status" value="1"/>
</dbReference>
<keyword evidence="10 17" id="KW-0560">Oxidoreductase</keyword>
<accession>A0A4P9XDI7</accession>